<accession>W2SIJ3</accession>
<dbReference type="KEGG" id="nai:NECAME_15696"/>
<sequence length="61" mass="7406">MAYDTNNRHKIEHLPQQNQWRIGTFPQGIFCCVLRKSRDVICHVQQCFAHKRHRKRSTEKE</sequence>
<organism evidence="1 2">
    <name type="scientific">Necator americanus</name>
    <name type="common">Human hookworm</name>
    <dbReference type="NCBI Taxonomy" id="51031"/>
    <lineage>
        <taxon>Eukaryota</taxon>
        <taxon>Metazoa</taxon>
        <taxon>Ecdysozoa</taxon>
        <taxon>Nematoda</taxon>
        <taxon>Chromadorea</taxon>
        <taxon>Rhabditida</taxon>
        <taxon>Rhabditina</taxon>
        <taxon>Rhabditomorpha</taxon>
        <taxon>Strongyloidea</taxon>
        <taxon>Ancylostomatidae</taxon>
        <taxon>Bunostominae</taxon>
        <taxon>Necator</taxon>
    </lineage>
</organism>
<dbReference type="EMBL" id="KI669218">
    <property type="protein sequence ID" value="ETN68691.1"/>
    <property type="molecule type" value="Genomic_DNA"/>
</dbReference>
<dbReference type="AlphaFoldDB" id="W2SIJ3"/>
<proteinExistence type="predicted"/>
<gene>
    <name evidence="1" type="ORF">NECAME_15696</name>
</gene>
<protein>
    <submittedName>
        <fullName evidence="1">Uncharacterized protein</fullName>
    </submittedName>
</protein>
<name>W2SIJ3_NECAM</name>
<evidence type="ECO:0000313" key="2">
    <source>
        <dbReference type="Proteomes" id="UP000053676"/>
    </source>
</evidence>
<reference evidence="2" key="1">
    <citation type="journal article" date="2014" name="Nat. Genet.">
        <title>Genome of the human hookworm Necator americanus.</title>
        <authorList>
            <person name="Tang Y.T."/>
            <person name="Gao X."/>
            <person name="Rosa B.A."/>
            <person name="Abubucker S."/>
            <person name="Hallsworth-Pepin K."/>
            <person name="Martin J."/>
            <person name="Tyagi R."/>
            <person name="Heizer E."/>
            <person name="Zhang X."/>
            <person name="Bhonagiri-Palsikar V."/>
            <person name="Minx P."/>
            <person name="Warren W.C."/>
            <person name="Wang Q."/>
            <person name="Zhan B."/>
            <person name="Hotez P.J."/>
            <person name="Sternberg P.W."/>
            <person name="Dougall A."/>
            <person name="Gaze S.T."/>
            <person name="Mulvenna J."/>
            <person name="Sotillo J."/>
            <person name="Ranganathan S."/>
            <person name="Rabelo E.M."/>
            <person name="Wilson R.K."/>
            <person name="Felgner P.L."/>
            <person name="Bethony J."/>
            <person name="Hawdon J.M."/>
            <person name="Gasser R.B."/>
            <person name="Loukas A."/>
            <person name="Mitreva M."/>
        </authorList>
    </citation>
    <scope>NUCLEOTIDE SEQUENCE [LARGE SCALE GENOMIC DNA]</scope>
</reference>
<evidence type="ECO:0000313" key="1">
    <source>
        <dbReference type="EMBL" id="ETN68691.1"/>
    </source>
</evidence>
<dbReference type="Proteomes" id="UP000053676">
    <property type="component" value="Unassembled WGS sequence"/>
</dbReference>
<keyword evidence="2" id="KW-1185">Reference proteome</keyword>